<dbReference type="Proteomes" id="UP000245207">
    <property type="component" value="Unassembled WGS sequence"/>
</dbReference>
<proteinExistence type="predicted"/>
<reference evidence="2 3" key="1">
    <citation type="journal article" date="2018" name="Mol. Plant">
        <title>The genome of Artemisia annua provides insight into the evolution of Asteraceae family and artemisinin biosynthesis.</title>
        <authorList>
            <person name="Shen Q."/>
            <person name="Zhang L."/>
            <person name="Liao Z."/>
            <person name="Wang S."/>
            <person name="Yan T."/>
            <person name="Shi P."/>
            <person name="Liu M."/>
            <person name="Fu X."/>
            <person name="Pan Q."/>
            <person name="Wang Y."/>
            <person name="Lv Z."/>
            <person name="Lu X."/>
            <person name="Zhang F."/>
            <person name="Jiang W."/>
            <person name="Ma Y."/>
            <person name="Chen M."/>
            <person name="Hao X."/>
            <person name="Li L."/>
            <person name="Tang Y."/>
            <person name="Lv G."/>
            <person name="Zhou Y."/>
            <person name="Sun X."/>
            <person name="Brodelius P.E."/>
            <person name="Rose J.K.C."/>
            <person name="Tang K."/>
        </authorList>
    </citation>
    <scope>NUCLEOTIDE SEQUENCE [LARGE SCALE GENOMIC DNA]</scope>
    <source>
        <strain evidence="3">cv. Huhao1</strain>
        <tissue evidence="2">Leaf</tissue>
    </source>
</reference>
<dbReference type="AlphaFoldDB" id="A0A2U1MFT7"/>
<dbReference type="EMBL" id="PKPP01005440">
    <property type="protein sequence ID" value="PWA60107.1"/>
    <property type="molecule type" value="Genomic_DNA"/>
</dbReference>
<evidence type="ECO:0000256" key="1">
    <source>
        <dbReference type="SAM" id="MobiDB-lite"/>
    </source>
</evidence>
<feature type="region of interest" description="Disordered" evidence="1">
    <location>
        <begin position="64"/>
        <end position="85"/>
    </location>
</feature>
<name>A0A2U1MFT7_ARTAN</name>
<evidence type="ECO:0000313" key="3">
    <source>
        <dbReference type="Proteomes" id="UP000245207"/>
    </source>
</evidence>
<evidence type="ECO:0000313" key="2">
    <source>
        <dbReference type="EMBL" id="PWA60107.1"/>
    </source>
</evidence>
<comment type="caution">
    <text evidence="2">The sequence shown here is derived from an EMBL/GenBank/DDBJ whole genome shotgun (WGS) entry which is preliminary data.</text>
</comment>
<accession>A0A2U1MFT7</accession>
<sequence>MPVIKTTTATPGLSTPDDAWKYEYGDEKIKLPFIAHVVDTMRTRISHKYVNDGAAFKGLLPKSLPIPPSGPSHHHNSIGINSMQP</sequence>
<organism evidence="2 3">
    <name type="scientific">Artemisia annua</name>
    <name type="common">Sweet wormwood</name>
    <dbReference type="NCBI Taxonomy" id="35608"/>
    <lineage>
        <taxon>Eukaryota</taxon>
        <taxon>Viridiplantae</taxon>
        <taxon>Streptophyta</taxon>
        <taxon>Embryophyta</taxon>
        <taxon>Tracheophyta</taxon>
        <taxon>Spermatophyta</taxon>
        <taxon>Magnoliopsida</taxon>
        <taxon>eudicotyledons</taxon>
        <taxon>Gunneridae</taxon>
        <taxon>Pentapetalae</taxon>
        <taxon>asterids</taxon>
        <taxon>campanulids</taxon>
        <taxon>Asterales</taxon>
        <taxon>Asteraceae</taxon>
        <taxon>Asteroideae</taxon>
        <taxon>Anthemideae</taxon>
        <taxon>Artemisiinae</taxon>
        <taxon>Artemisia</taxon>
    </lineage>
</organism>
<protein>
    <submittedName>
        <fullName evidence="2">Uncharacterized protein</fullName>
    </submittedName>
</protein>
<gene>
    <name evidence="2" type="ORF">CTI12_AA381280</name>
</gene>
<dbReference type="OrthoDB" id="1935957at2759"/>
<keyword evidence="3" id="KW-1185">Reference proteome</keyword>